<evidence type="ECO:0000256" key="5">
    <source>
        <dbReference type="ARBA" id="ARBA00022958"/>
    </source>
</evidence>
<evidence type="ECO:0000313" key="10">
    <source>
        <dbReference type="EMBL" id="PWB01591.1"/>
    </source>
</evidence>
<dbReference type="Proteomes" id="UP000244905">
    <property type="component" value="Unassembled WGS sequence"/>
</dbReference>
<dbReference type="NCBIfam" id="TIGR00450">
    <property type="entry name" value="mnmE_trmE_thdF"/>
    <property type="match status" value="1"/>
</dbReference>
<keyword evidence="3 7" id="KW-0547">Nucleotide-binding</keyword>
<feature type="binding site" evidence="7">
    <location>
        <begin position="253"/>
        <end position="259"/>
    </location>
    <ligand>
        <name>GTP</name>
        <dbReference type="ChEBI" id="CHEBI:37565"/>
    </ligand>
</feature>
<feature type="binding site" evidence="7">
    <location>
        <position position="234"/>
    </location>
    <ligand>
        <name>K(+)</name>
        <dbReference type="ChEBI" id="CHEBI:29103"/>
    </ligand>
</feature>
<dbReference type="EC" id="3.6.-.-" evidence="7"/>
<dbReference type="GO" id="GO:0005829">
    <property type="term" value="C:cytosol"/>
    <property type="evidence" value="ECO:0007669"/>
    <property type="project" value="TreeGrafter"/>
</dbReference>
<gene>
    <name evidence="7" type="primary">mnmE</name>
    <name evidence="7" type="synonym">trmE</name>
    <name evidence="10" type="ORF">C5O23_09440</name>
</gene>
<dbReference type="Pfam" id="PF01926">
    <property type="entry name" value="MMR_HSR1"/>
    <property type="match status" value="1"/>
</dbReference>
<dbReference type="GO" id="GO:0002098">
    <property type="term" value="P:tRNA wobble uridine modification"/>
    <property type="evidence" value="ECO:0007669"/>
    <property type="project" value="TreeGrafter"/>
</dbReference>
<dbReference type="GO" id="GO:0003924">
    <property type="term" value="F:GTPase activity"/>
    <property type="evidence" value="ECO:0007669"/>
    <property type="project" value="UniProtKB-UniRule"/>
</dbReference>
<feature type="binding site" evidence="7">
    <location>
        <position position="128"/>
    </location>
    <ligand>
        <name>(6S)-5-formyl-5,6,7,8-tetrahydrofolate</name>
        <dbReference type="ChEBI" id="CHEBI:57457"/>
    </ligand>
</feature>
<dbReference type="InterPro" id="IPR006073">
    <property type="entry name" value="GTP-bd"/>
</dbReference>
<keyword evidence="11" id="KW-1185">Reference proteome</keyword>
<dbReference type="InterPro" id="IPR005225">
    <property type="entry name" value="Small_GTP-bd"/>
</dbReference>
<keyword evidence="7" id="KW-0378">Hydrolase</keyword>
<dbReference type="PROSITE" id="PS51709">
    <property type="entry name" value="G_TRME"/>
    <property type="match status" value="1"/>
</dbReference>
<dbReference type="Gene3D" id="1.20.120.430">
    <property type="entry name" value="tRNA modification GTPase MnmE domain 2"/>
    <property type="match status" value="1"/>
</dbReference>
<evidence type="ECO:0000256" key="1">
    <source>
        <dbReference type="ARBA" id="ARBA00011043"/>
    </source>
</evidence>
<keyword evidence="7" id="KW-0479">Metal-binding</keyword>
<dbReference type="Gene3D" id="3.40.50.300">
    <property type="entry name" value="P-loop containing nucleotide triphosphate hydrolases"/>
    <property type="match status" value="1"/>
</dbReference>
<dbReference type="InterPro" id="IPR027266">
    <property type="entry name" value="TrmE/GcvT-like"/>
</dbReference>
<keyword evidence="4 7" id="KW-0460">Magnesium</keyword>
<comment type="function">
    <text evidence="7">Exhibits a very high intrinsic GTPase hydrolysis rate. Involved in the addition of a carboxymethylaminomethyl (cmnm) group at the wobble position (U34) of certain tRNAs, forming tRNA-cmnm(5)s(2)U34.</text>
</comment>
<protein>
    <recommendedName>
        <fullName evidence="7">tRNA modification GTPase MnmE</fullName>
        <ecNumber evidence="7">3.6.-.-</ecNumber>
    </recommendedName>
</protein>
<dbReference type="Pfam" id="PF12631">
    <property type="entry name" value="MnmE_helical"/>
    <property type="match status" value="1"/>
</dbReference>
<dbReference type="InterPro" id="IPR027368">
    <property type="entry name" value="MnmE_dom2"/>
</dbReference>
<feature type="binding site" evidence="7">
    <location>
        <position position="258"/>
    </location>
    <ligand>
        <name>K(+)</name>
        <dbReference type="ChEBI" id="CHEBI:29103"/>
    </ligand>
</feature>
<dbReference type="CDD" id="cd14858">
    <property type="entry name" value="TrmE_N"/>
    <property type="match status" value="1"/>
</dbReference>
<feature type="binding site" evidence="7">
    <location>
        <position position="89"/>
    </location>
    <ligand>
        <name>(6S)-5-formyl-5,6,7,8-tetrahydrofolate</name>
        <dbReference type="ChEBI" id="CHEBI:57457"/>
    </ligand>
</feature>
<comment type="similarity">
    <text evidence="1 7 8">Belongs to the TRAFAC class TrmE-Era-EngA-EngB-Septin-like GTPase superfamily. TrmE GTPase family.</text>
</comment>
<sequence>MYQYNDSDTICAISTAPGCGGIAVIRVSGPDAISIINKIWRGKPLSSVGTHTAHLGTITDPENPTEPLDSGVATVFRAPGTFTGEDVVEISVHGSVWIQRELINLLIRTGCRLAQPGEFTRRAFANGKLDLAQAEAVADVIAATSRSAHRLASSQMRGDFSKRIGTLREKLIEIASLLELELDFSEEDVEFASRIHLAELAKNLHTEISSLAATFSTGSALKNGIPVAIVGEPNAGKSTLLNALLNESRAIVSDIPGTTRDTVEDTIEIDGVMYRFIDTAGLRETSDHVENLGIGRSFEAIERARIVIWLVTPDISQEKLTELHTEIKKHLAEGATLLTVLNKTDLLASPTDLPHPLQNIFTESQEPVTTEKSTQRPILISASTGHNIDRLTQALHTLSGTNDSAGADLMVTNARHYEALTLAAESLARVLDGLRANLSGDFIAQDLRETIHHLSAITGTITTTDLLTSIFQNFCIGK</sequence>
<evidence type="ECO:0000259" key="9">
    <source>
        <dbReference type="PROSITE" id="PS51709"/>
    </source>
</evidence>
<keyword evidence="6 7" id="KW-0342">GTP-binding</keyword>
<keyword evidence="5 7" id="KW-0630">Potassium</keyword>
<dbReference type="SUPFAM" id="SSF116878">
    <property type="entry name" value="TrmE connector domain"/>
    <property type="match status" value="1"/>
</dbReference>
<feature type="binding site" evidence="7">
    <location>
        <position position="253"/>
    </location>
    <ligand>
        <name>K(+)</name>
        <dbReference type="ChEBI" id="CHEBI:29103"/>
    </ligand>
</feature>
<accession>A0A2V1IP69</accession>
<dbReference type="PANTHER" id="PTHR42714">
    <property type="entry name" value="TRNA MODIFICATION GTPASE GTPBP3"/>
    <property type="match status" value="1"/>
</dbReference>
<feature type="binding site" evidence="7">
    <location>
        <position position="255"/>
    </location>
    <ligand>
        <name>K(+)</name>
        <dbReference type="ChEBI" id="CHEBI:29103"/>
    </ligand>
</feature>
<dbReference type="GO" id="GO:0030488">
    <property type="term" value="P:tRNA methylation"/>
    <property type="evidence" value="ECO:0007669"/>
    <property type="project" value="TreeGrafter"/>
</dbReference>
<dbReference type="HAMAP" id="MF_00379">
    <property type="entry name" value="GTPase_MnmE"/>
    <property type="match status" value="1"/>
</dbReference>
<dbReference type="AlphaFoldDB" id="A0A2V1IP69"/>
<keyword evidence="7" id="KW-0963">Cytoplasm</keyword>
<comment type="subunit">
    <text evidence="7">Homodimer. Heterotetramer of two MnmE and two MnmG subunits.</text>
</comment>
<evidence type="ECO:0000256" key="8">
    <source>
        <dbReference type="RuleBase" id="RU003313"/>
    </source>
</evidence>
<comment type="caution">
    <text evidence="10">The sequence shown here is derived from an EMBL/GenBank/DDBJ whole genome shotgun (WGS) entry which is preliminary data.</text>
</comment>
<dbReference type="EMBL" id="PUEC01000020">
    <property type="protein sequence ID" value="PWB01591.1"/>
    <property type="molecule type" value="Genomic_DNA"/>
</dbReference>
<keyword evidence="2 7" id="KW-0819">tRNA processing</keyword>
<evidence type="ECO:0000256" key="7">
    <source>
        <dbReference type="HAMAP-Rule" id="MF_00379"/>
    </source>
</evidence>
<reference evidence="11" key="1">
    <citation type="submission" date="2018-02" db="EMBL/GenBank/DDBJ databases">
        <authorList>
            <person name="Clavel T."/>
            <person name="Strowig T."/>
        </authorList>
    </citation>
    <scope>NUCLEOTIDE SEQUENCE [LARGE SCALE GENOMIC DNA]</scope>
    <source>
        <strain evidence="11">DSM 103720</strain>
    </source>
</reference>
<proteinExistence type="inferred from homology"/>
<dbReference type="InterPro" id="IPR027417">
    <property type="entry name" value="P-loop_NTPase"/>
</dbReference>
<name>A0A2V1IP69_9BACT</name>
<evidence type="ECO:0000313" key="11">
    <source>
        <dbReference type="Proteomes" id="UP000244905"/>
    </source>
</evidence>
<dbReference type="SUPFAM" id="SSF52540">
    <property type="entry name" value="P-loop containing nucleoside triphosphate hydrolases"/>
    <property type="match status" value="1"/>
</dbReference>
<comment type="caution">
    <text evidence="7">Lacks conserved residue(s) required for the propagation of feature annotation.</text>
</comment>
<feature type="binding site" evidence="7">
    <location>
        <begin position="234"/>
        <end position="239"/>
    </location>
    <ligand>
        <name>GTP</name>
        <dbReference type="ChEBI" id="CHEBI:37565"/>
    </ligand>
</feature>
<feature type="domain" description="TrmE-type G" evidence="9">
    <location>
        <begin position="224"/>
        <end position="400"/>
    </location>
</feature>
<feature type="binding site" evidence="7">
    <location>
        <position position="478"/>
    </location>
    <ligand>
        <name>(6S)-5-formyl-5,6,7,8-tetrahydrofolate</name>
        <dbReference type="ChEBI" id="CHEBI:57457"/>
    </ligand>
</feature>
<dbReference type="InterPro" id="IPR025867">
    <property type="entry name" value="MnmE_helical"/>
</dbReference>
<dbReference type="Gene3D" id="3.30.1360.120">
    <property type="entry name" value="Probable tRNA modification gtpase trme, domain 1"/>
    <property type="match status" value="1"/>
</dbReference>
<dbReference type="GO" id="GO:0046872">
    <property type="term" value="F:metal ion binding"/>
    <property type="evidence" value="ECO:0007669"/>
    <property type="project" value="UniProtKB-KW"/>
</dbReference>
<feature type="binding site" evidence="7">
    <location>
        <position position="259"/>
    </location>
    <ligand>
        <name>Mg(2+)</name>
        <dbReference type="ChEBI" id="CHEBI:18420"/>
    </ligand>
</feature>
<evidence type="ECO:0000256" key="4">
    <source>
        <dbReference type="ARBA" id="ARBA00022842"/>
    </source>
</evidence>
<dbReference type="PANTHER" id="PTHR42714:SF2">
    <property type="entry name" value="TRNA MODIFICATION GTPASE GTPBP3, MITOCHONDRIAL"/>
    <property type="match status" value="1"/>
</dbReference>
<comment type="cofactor">
    <cofactor evidence="7">
        <name>K(+)</name>
        <dbReference type="ChEBI" id="CHEBI:29103"/>
    </cofactor>
    <text evidence="7">Binds 1 potassium ion per subunit.</text>
</comment>
<evidence type="ECO:0000256" key="3">
    <source>
        <dbReference type="ARBA" id="ARBA00022741"/>
    </source>
</evidence>
<organism evidence="10 11">
    <name type="scientific">Duncaniella muris</name>
    <dbReference type="NCBI Taxonomy" id="2094150"/>
    <lineage>
        <taxon>Bacteria</taxon>
        <taxon>Pseudomonadati</taxon>
        <taxon>Bacteroidota</taxon>
        <taxon>Bacteroidia</taxon>
        <taxon>Bacteroidales</taxon>
        <taxon>Muribaculaceae</taxon>
        <taxon>Duncaniella</taxon>
    </lineage>
</organism>
<comment type="subcellular location">
    <subcellularLocation>
        <location evidence="7">Cytoplasm</location>
    </subcellularLocation>
</comment>
<dbReference type="NCBIfam" id="TIGR00231">
    <property type="entry name" value="small_GTP"/>
    <property type="match status" value="1"/>
</dbReference>
<dbReference type="InterPro" id="IPR031168">
    <property type="entry name" value="G_TrmE"/>
</dbReference>
<dbReference type="InterPro" id="IPR004520">
    <property type="entry name" value="GTPase_MnmE"/>
</dbReference>
<dbReference type="Pfam" id="PF10396">
    <property type="entry name" value="TrmE_N"/>
    <property type="match status" value="1"/>
</dbReference>
<dbReference type="InterPro" id="IPR018948">
    <property type="entry name" value="GTP-bd_TrmE_N"/>
</dbReference>
<dbReference type="GO" id="GO:0005525">
    <property type="term" value="F:GTP binding"/>
    <property type="evidence" value="ECO:0007669"/>
    <property type="project" value="UniProtKB-UniRule"/>
</dbReference>
<feature type="binding site" evidence="7">
    <location>
        <position position="26"/>
    </location>
    <ligand>
        <name>(6S)-5-formyl-5,6,7,8-tetrahydrofolate</name>
        <dbReference type="ChEBI" id="CHEBI:57457"/>
    </ligand>
</feature>
<evidence type="ECO:0000256" key="6">
    <source>
        <dbReference type="ARBA" id="ARBA00023134"/>
    </source>
</evidence>
<evidence type="ECO:0000256" key="2">
    <source>
        <dbReference type="ARBA" id="ARBA00022694"/>
    </source>
</evidence>
<dbReference type="NCBIfam" id="NF003661">
    <property type="entry name" value="PRK05291.1-3"/>
    <property type="match status" value="1"/>
</dbReference>
<feature type="binding site" evidence="7">
    <location>
        <begin position="278"/>
        <end position="281"/>
    </location>
    <ligand>
        <name>GTP</name>
        <dbReference type="ChEBI" id="CHEBI:37565"/>
    </ligand>
</feature>
<feature type="binding site" evidence="7">
    <location>
        <position position="238"/>
    </location>
    <ligand>
        <name>Mg(2+)</name>
        <dbReference type="ChEBI" id="CHEBI:18420"/>
    </ligand>
</feature>
<dbReference type="CDD" id="cd04164">
    <property type="entry name" value="trmE"/>
    <property type="match status" value="1"/>
</dbReference>